<keyword evidence="4" id="KW-0472">Membrane</keyword>
<evidence type="ECO:0000256" key="4">
    <source>
        <dbReference type="ARBA" id="ARBA00023136"/>
    </source>
</evidence>
<dbReference type="InterPro" id="IPR049326">
    <property type="entry name" value="Rhodopsin_dom_fungi"/>
</dbReference>
<proteinExistence type="inferred from homology"/>
<dbReference type="PANTHER" id="PTHR33048:SF129">
    <property type="entry name" value="INTEGRAL MEMBRANE PROTEIN-RELATED"/>
    <property type="match status" value="1"/>
</dbReference>
<dbReference type="PANTHER" id="PTHR33048">
    <property type="entry name" value="PTH11-LIKE INTEGRAL MEMBRANE PROTEIN (AFU_ORTHOLOGUE AFUA_5G11245)"/>
    <property type="match status" value="1"/>
</dbReference>
<evidence type="ECO:0000313" key="7">
    <source>
        <dbReference type="EMBL" id="CAE7186832.1"/>
    </source>
</evidence>
<keyword evidence="3" id="KW-1133">Transmembrane helix</keyword>
<organism evidence="7 8">
    <name type="scientific">Pyrenophora teres f. teres</name>
    <dbReference type="NCBI Taxonomy" id="97479"/>
    <lineage>
        <taxon>Eukaryota</taxon>
        <taxon>Fungi</taxon>
        <taxon>Dikarya</taxon>
        <taxon>Ascomycota</taxon>
        <taxon>Pezizomycotina</taxon>
        <taxon>Dothideomycetes</taxon>
        <taxon>Pleosporomycetidae</taxon>
        <taxon>Pleosporales</taxon>
        <taxon>Pleosporineae</taxon>
        <taxon>Pleosporaceae</taxon>
        <taxon>Pyrenophora</taxon>
    </lineage>
</organism>
<gene>
    <name evidence="7" type="ORF">PTTW11_07034</name>
</gene>
<dbReference type="Pfam" id="PF20684">
    <property type="entry name" value="Fung_rhodopsin"/>
    <property type="match status" value="1"/>
</dbReference>
<evidence type="ECO:0000256" key="5">
    <source>
        <dbReference type="ARBA" id="ARBA00038359"/>
    </source>
</evidence>
<reference evidence="7" key="1">
    <citation type="submission" date="2021-02" db="EMBL/GenBank/DDBJ databases">
        <authorList>
            <person name="Syme A R."/>
            <person name="Syme A R."/>
            <person name="Moolhuijzen P."/>
        </authorList>
    </citation>
    <scope>NUCLEOTIDE SEQUENCE</scope>
    <source>
        <strain evidence="7">W1-1</strain>
    </source>
</reference>
<accession>A0A6S6W5R4</accession>
<dbReference type="AlphaFoldDB" id="A0A6S6W5R4"/>
<dbReference type="InterPro" id="IPR052337">
    <property type="entry name" value="SAT4-like"/>
</dbReference>
<name>A0A6S6W5R4_9PLEO</name>
<dbReference type="EMBL" id="HG992982">
    <property type="protein sequence ID" value="CAE7186832.1"/>
    <property type="molecule type" value="Genomic_DNA"/>
</dbReference>
<evidence type="ECO:0000313" key="8">
    <source>
        <dbReference type="Proteomes" id="UP000472372"/>
    </source>
</evidence>
<keyword evidence="2" id="KW-0812">Transmembrane</keyword>
<evidence type="ECO:0000256" key="2">
    <source>
        <dbReference type="ARBA" id="ARBA00022692"/>
    </source>
</evidence>
<dbReference type="Proteomes" id="UP000472372">
    <property type="component" value="Chromosome 6"/>
</dbReference>
<feature type="domain" description="Rhodopsin" evidence="6">
    <location>
        <begin position="39"/>
        <end position="283"/>
    </location>
</feature>
<sequence>MNLLSTQLDGDDSSHDSQAPLLLGVCGSLTCLAVLLFGARLWSRLQPTTKLHLEDWTAGAATILAMSMYIIVCLACEYGFGQRSVHVSAASRSAAMRLIFICQLVWNLAIALVKISVALLLFRIKESRAWRIFLASTIVLLVLTATTSTFFQFLQCRPFSIYWDPSLLSKVKVECVSHEAITGNIVATSAIHISTDLIFSFIPITFISRLNRPLAEKIFLTTMMALGLFASTFAILRIAAANLIYTSPDVFRTTVGPTLWSMLELEIGLIAATIPTLKSFMQRSLVRLGHFFYEEQTEEQVRNRLVQLGYLRSEADECDGSSLKSSKFDIDAESIADAYPKTSRKEEDKHVVTVRELSAADQEARAMKRMREFVFT</sequence>
<evidence type="ECO:0000259" key="6">
    <source>
        <dbReference type="Pfam" id="PF20684"/>
    </source>
</evidence>
<dbReference type="GO" id="GO:0016020">
    <property type="term" value="C:membrane"/>
    <property type="evidence" value="ECO:0007669"/>
    <property type="project" value="UniProtKB-SubCell"/>
</dbReference>
<evidence type="ECO:0000256" key="1">
    <source>
        <dbReference type="ARBA" id="ARBA00004141"/>
    </source>
</evidence>
<comment type="subcellular location">
    <subcellularLocation>
        <location evidence="1">Membrane</location>
        <topology evidence="1">Multi-pass membrane protein</topology>
    </subcellularLocation>
</comment>
<comment type="similarity">
    <text evidence="5">Belongs to the SAT4 family.</text>
</comment>
<protein>
    <recommendedName>
        <fullName evidence="6">Rhodopsin domain-containing protein</fullName>
    </recommendedName>
</protein>
<evidence type="ECO:0000256" key="3">
    <source>
        <dbReference type="ARBA" id="ARBA00022989"/>
    </source>
</evidence>